<proteinExistence type="predicted"/>
<dbReference type="GO" id="GO:0016853">
    <property type="term" value="F:isomerase activity"/>
    <property type="evidence" value="ECO:0007669"/>
    <property type="project" value="UniProtKB-KW"/>
</dbReference>
<name>A0A0A9YNA9_LYGHE</name>
<reference evidence="1" key="2">
    <citation type="submission" date="2014-07" db="EMBL/GenBank/DDBJ databases">
        <authorList>
            <person name="Hull J."/>
        </authorList>
    </citation>
    <scope>NUCLEOTIDE SEQUENCE</scope>
</reference>
<accession>A0A0A9YNA9</accession>
<sequence>HKWFFCRLVDDDNNDWTTWKTSFLNAFGQNPVVLANKANDFSYEHGSLMEFYYEKVKLVQLAYGSLSDNALNLMVLLGLPDHMQDQVLLAGYKTREDLQKTLKRLRP</sequence>
<organism evidence="1">
    <name type="scientific">Lygus hesperus</name>
    <name type="common">Western plant bug</name>
    <dbReference type="NCBI Taxonomy" id="30085"/>
    <lineage>
        <taxon>Eukaryota</taxon>
        <taxon>Metazoa</taxon>
        <taxon>Ecdysozoa</taxon>
        <taxon>Arthropoda</taxon>
        <taxon>Hexapoda</taxon>
        <taxon>Insecta</taxon>
        <taxon>Pterygota</taxon>
        <taxon>Neoptera</taxon>
        <taxon>Paraneoptera</taxon>
        <taxon>Hemiptera</taxon>
        <taxon>Heteroptera</taxon>
        <taxon>Panheteroptera</taxon>
        <taxon>Cimicomorpha</taxon>
        <taxon>Miridae</taxon>
        <taxon>Mirini</taxon>
        <taxon>Lygus</taxon>
    </lineage>
</organism>
<gene>
    <name evidence="1" type="primary">dxr_1</name>
    <name evidence="1" type="ORF">CM83_104081</name>
</gene>
<dbReference type="EMBL" id="GBHO01010513">
    <property type="protein sequence ID" value="JAG33091.1"/>
    <property type="molecule type" value="Transcribed_RNA"/>
</dbReference>
<reference evidence="1" key="1">
    <citation type="journal article" date="2014" name="PLoS ONE">
        <title>Transcriptome-Based Identification of ABC Transporters in the Western Tarnished Plant Bug Lygus hesperus.</title>
        <authorList>
            <person name="Hull J.J."/>
            <person name="Chaney K."/>
            <person name="Geib S.M."/>
            <person name="Fabrick J.A."/>
            <person name="Brent C.S."/>
            <person name="Walsh D."/>
            <person name="Lavine L.C."/>
        </authorList>
    </citation>
    <scope>NUCLEOTIDE SEQUENCE</scope>
</reference>
<protein>
    <submittedName>
        <fullName evidence="1">1-deoxy-D-xylulose 5-phosphate reductoisomerase</fullName>
    </submittedName>
</protein>
<feature type="non-terminal residue" evidence="1">
    <location>
        <position position="1"/>
    </location>
</feature>
<evidence type="ECO:0000313" key="1">
    <source>
        <dbReference type="EMBL" id="JAG33091.1"/>
    </source>
</evidence>
<dbReference type="AlphaFoldDB" id="A0A0A9YNA9"/>
<keyword evidence="1" id="KW-0413">Isomerase</keyword>